<dbReference type="Gene3D" id="3.30.40.10">
    <property type="entry name" value="Zinc/RING finger domain, C3HC4 (zinc finger)"/>
    <property type="match status" value="1"/>
</dbReference>
<dbReference type="SUPFAM" id="SSF57850">
    <property type="entry name" value="RING/U-box"/>
    <property type="match status" value="1"/>
</dbReference>
<dbReference type="Ensembl" id="ENSOABT00000032144.2">
    <property type="protein sequence ID" value="ENSOABP00000031268.2"/>
    <property type="gene ID" value="ENSOABG00000014476.2"/>
</dbReference>
<dbReference type="OMA" id="GQVPCDY"/>
<evidence type="ECO:0000256" key="1">
    <source>
        <dbReference type="ARBA" id="ARBA00022588"/>
    </source>
</evidence>
<reference evidence="12" key="1">
    <citation type="submission" date="2025-08" db="UniProtKB">
        <authorList>
            <consortium name="Ensembl"/>
        </authorList>
    </citation>
    <scope>IDENTIFICATION</scope>
</reference>
<keyword evidence="13" id="KW-1185">Reference proteome</keyword>
<keyword evidence="4" id="KW-0862">Zinc</keyword>
<keyword evidence="1" id="KW-0399">Innate immunity</keyword>
<name>A0A668TXG6_OREAU</name>
<dbReference type="Pfam" id="PF13445">
    <property type="entry name" value="zf-RING_UBOX"/>
    <property type="match status" value="1"/>
</dbReference>
<dbReference type="Pfam" id="PF00622">
    <property type="entry name" value="SPRY"/>
    <property type="match status" value="1"/>
</dbReference>
<dbReference type="GO" id="GO:0008270">
    <property type="term" value="F:zinc ion binding"/>
    <property type="evidence" value="ECO:0007669"/>
    <property type="project" value="UniProtKB-KW"/>
</dbReference>
<feature type="domain" description="RING-type" evidence="9">
    <location>
        <begin position="15"/>
        <end position="55"/>
    </location>
</feature>
<sequence>MAAASSFLTEDQLQCSICLDVFTEPVSIPCGHNFCKACLTKHWKDKDQRQCPLCNEKFNKGLKLRVNTGFREVVENFKTLHVTAENNSPLAPGQVPCDYCSGNKFRASKTCLVCLASFCETHLEPHKRVAALKRHRLTNPVHDLEDKICMKHNRIFEFFCRTEQTRVCTLCTEHSAHDTVPLEEEYVDKRAQMGKEKLEEPEIKQEQAQNYQRIKVKAQRKKKGEGKAKAKVPNQIVGPPAFSSLTEDPRHMGGYSYISENKGLSEGRFYYEVNVGGQTGWVLGVVPESMQRQKKFRPNPRNGNWIVRSGSNYCRCQQCLQMPVLRRRPERVMVFVDYEQGYLFFYDPDNAMIVYSVTGCNFSERIFLFFRPFEELSCVQRLQRKLREIFQDPESVRLYLMFALIFLALISYWMSCWMYRGLI</sequence>
<dbReference type="PRINTS" id="PR01407">
    <property type="entry name" value="BUTYPHLNCDUF"/>
</dbReference>
<dbReference type="InterPro" id="IPR000315">
    <property type="entry name" value="Znf_B-box"/>
</dbReference>
<evidence type="ECO:0000313" key="13">
    <source>
        <dbReference type="Proteomes" id="UP000472276"/>
    </source>
</evidence>
<dbReference type="Pfam" id="PF00643">
    <property type="entry name" value="zf-B_box"/>
    <property type="match status" value="1"/>
</dbReference>
<dbReference type="GO" id="GO:0045087">
    <property type="term" value="P:innate immune response"/>
    <property type="evidence" value="ECO:0007669"/>
    <property type="project" value="UniProtKB-KW"/>
</dbReference>
<evidence type="ECO:0000256" key="5">
    <source>
        <dbReference type="ARBA" id="ARBA00022859"/>
    </source>
</evidence>
<evidence type="ECO:0000256" key="4">
    <source>
        <dbReference type="ARBA" id="ARBA00022833"/>
    </source>
</evidence>
<dbReference type="InterPro" id="IPR017907">
    <property type="entry name" value="Znf_RING_CS"/>
</dbReference>
<dbReference type="SUPFAM" id="SSF49899">
    <property type="entry name" value="Concanavalin A-like lectins/glucanases"/>
    <property type="match status" value="1"/>
</dbReference>
<evidence type="ECO:0000256" key="3">
    <source>
        <dbReference type="ARBA" id="ARBA00022771"/>
    </source>
</evidence>
<evidence type="ECO:0000256" key="7">
    <source>
        <dbReference type="SAM" id="MobiDB-lite"/>
    </source>
</evidence>
<feature type="region of interest" description="Disordered" evidence="7">
    <location>
        <begin position="218"/>
        <end position="244"/>
    </location>
</feature>
<evidence type="ECO:0000256" key="6">
    <source>
        <dbReference type="PROSITE-ProRule" id="PRU00024"/>
    </source>
</evidence>
<keyword evidence="8" id="KW-0472">Membrane</keyword>
<evidence type="ECO:0000256" key="2">
    <source>
        <dbReference type="ARBA" id="ARBA00022723"/>
    </source>
</evidence>
<evidence type="ECO:0000313" key="12">
    <source>
        <dbReference type="Ensembl" id="ENSOABP00000031268.2"/>
    </source>
</evidence>
<dbReference type="Gene3D" id="4.10.830.40">
    <property type="match status" value="1"/>
</dbReference>
<dbReference type="InterPro" id="IPR013083">
    <property type="entry name" value="Znf_RING/FYVE/PHD"/>
</dbReference>
<keyword evidence="5" id="KW-0391">Immunity</keyword>
<dbReference type="SUPFAM" id="SSF57845">
    <property type="entry name" value="B-box zinc-binding domain"/>
    <property type="match status" value="1"/>
</dbReference>
<dbReference type="PROSITE" id="PS50119">
    <property type="entry name" value="ZF_BBOX"/>
    <property type="match status" value="1"/>
</dbReference>
<dbReference type="PROSITE" id="PS50188">
    <property type="entry name" value="B302_SPRY"/>
    <property type="match status" value="1"/>
</dbReference>
<reference evidence="12" key="2">
    <citation type="submission" date="2025-09" db="UniProtKB">
        <authorList>
            <consortium name="Ensembl"/>
        </authorList>
    </citation>
    <scope>IDENTIFICATION</scope>
</reference>
<dbReference type="InterPro" id="IPR003877">
    <property type="entry name" value="SPRY_dom"/>
</dbReference>
<dbReference type="PROSITE" id="PS50089">
    <property type="entry name" value="ZF_RING_2"/>
    <property type="match status" value="1"/>
</dbReference>
<dbReference type="Gene3D" id="2.60.120.920">
    <property type="match status" value="1"/>
</dbReference>
<dbReference type="RefSeq" id="XP_031607324.2">
    <property type="nucleotide sequence ID" value="XM_031751464.2"/>
</dbReference>
<dbReference type="InterPro" id="IPR001841">
    <property type="entry name" value="Znf_RING"/>
</dbReference>
<dbReference type="InterPro" id="IPR013320">
    <property type="entry name" value="ConA-like_dom_sf"/>
</dbReference>
<evidence type="ECO:0000256" key="8">
    <source>
        <dbReference type="SAM" id="Phobius"/>
    </source>
</evidence>
<keyword evidence="3 6" id="KW-0863">Zinc-finger</keyword>
<dbReference type="GeneID" id="116329436"/>
<protein>
    <recommendedName>
        <fullName evidence="14">E3 ubiquitin-protein ligase TRIM47-like</fullName>
    </recommendedName>
</protein>
<dbReference type="SMART" id="SM00184">
    <property type="entry name" value="RING"/>
    <property type="match status" value="1"/>
</dbReference>
<dbReference type="CDD" id="cd19769">
    <property type="entry name" value="Bbox2_TRIM16-like"/>
    <property type="match status" value="1"/>
</dbReference>
<accession>A0A668TXG6</accession>
<keyword evidence="8" id="KW-1133">Transmembrane helix</keyword>
<dbReference type="Gene3D" id="3.30.160.60">
    <property type="entry name" value="Classic Zinc Finger"/>
    <property type="match status" value="1"/>
</dbReference>
<dbReference type="InterPro" id="IPR051051">
    <property type="entry name" value="E3_ubiq-ligase_TRIM/RNF"/>
</dbReference>
<dbReference type="AlphaFoldDB" id="A0A668TXG6"/>
<evidence type="ECO:0008006" key="14">
    <source>
        <dbReference type="Google" id="ProtNLM"/>
    </source>
</evidence>
<dbReference type="InterPro" id="IPR001870">
    <property type="entry name" value="B30.2/SPRY"/>
</dbReference>
<organism evidence="12 13">
    <name type="scientific">Oreochromis aureus</name>
    <name type="common">Israeli tilapia</name>
    <name type="synonym">Chromis aureus</name>
    <dbReference type="NCBI Taxonomy" id="47969"/>
    <lineage>
        <taxon>Eukaryota</taxon>
        <taxon>Metazoa</taxon>
        <taxon>Chordata</taxon>
        <taxon>Craniata</taxon>
        <taxon>Vertebrata</taxon>
        <taxon>Euteleostomi</taxon>
        <taxon>Actinopterygii</taxon>
        <taxon>Neopterygii</taxon>
        <taxon>Teleostei</taxon>
        <taxon>Neoteleostei</taxon>
        <taxon>Acanthomorphata</taxon>
        <taxon>Ovalentaria</taxon>
        <taxon>Cichlomorphae</taxon>
        <taxon>Cichliformes</taxon>
        <taxon>Cichlidae</taxon>
        <taxon>African cichlids</taxon>
        <taxon>Pseudocrenilabrinae</taxon>
        <taxon>Oreochromini</taxon>
        <taxon>Oreochromis</taxon>
    </lineage>
</organism>
<dbReference type="PANTHER" id="PTHR25465:SF32">
    <property type="entry name" value="BLOODTHIRSTY-RELATED GENE FAMILY, MEMBER 16 ISOFORM X1-RELATED"/>
    <property type="match status" value="1"/>
</dbReference>
<dbReference type="InterPro" id="IPR043136">
    <property type="entry name" value="B30.2/SPRY_sf"/>
</dbReference>
<dbReference type="PANTHER" id="PTHR25465">
    <property type="entry name" value="B-BOX DOMAIN CONTAINING"/>
    <property type="match status" value="1"/>
</dbReference>
<keyword evidence="2" id="KW-0479">Metal-binding</keyword>
<feature type="domain" description="B box-type" evidence="10">
    <location>
        <begin position="144"/>
        <end position="189"/>
    </location>
</feature>
<evidence type="ECO:0000259" key="10">
    <source>
        <dbReference type="PROSITE" id="PS50119"/>
    </source>
</evidence>
<keyword evidence="8" id="KW-0812">Transmembrane</keyword>
<dbReference type="KEGG" id="oau:116329436"/>
<feature type="domain" description="B30.2/SPRY" evidence="11">
    <location>
        <begin position="196"/>
        <end position="389"/>
    </location>
</feature>
<gene>
    <name evidence="12" type="primary">LOC116329436</name>
</gene>
<dbReference type="InterPro" id="IPR027370">
    <property type="entry name" value="Znf-RING_euk"/>
</dbReference>
<dbReference type="RefSeq" id="XP_031607315.2">
    <property type="nucleotide sequence ID" value="XM_031751455.2"/>
</dbReference>
<evidence type="ECO:0000259" key="9">
    <source>
        <dbReference type="PROSITE" id="PS50089"/>
    </source>
</evidence>
<dbReference type="Proteomes" id="UP000472276">
    <property type="component" value="Unassembled WGS sequence"/>
</dbReference>
<feature type="transmembrane region" description="Helical" evidence="8">
    <location>
        <begin position="398"/>
        <end position="419"/>
    </location>
</feature>
<dbReference type="PROSITE" id="PS00518">
    <property type="entry name" value="ZF_RING_1"/>
    <property type="match status" value="1"/>
</dbReference>
<proteinExistence type="predicted"/>
<evidence type="ECO:0000259" key="11">
    <source>
        <dbReference type="PROSITE" id="PS50188"/>
    </source>
</evidence>
<dbReference type="InterPro" id="IPR003879">
    <property type="entry name" value="Butyrophylin_SPRY"/>
</dbReference>